<feature type="domain" description="MOSC" evidence="2">
    <location>
        <begin position="34"/>
        <end position="175"/>
    </location>
</feature>
<dbReference type="Pfam" id="PF03473">
    <property type="entry name" value="MOSC"/>
    <property type="match status" value="1"/>
</dbReference>
<proteinExistence type="predicted"/>
<dbReference type="EMBL" id="JBIGHY010000014">
    <property type="protein sequence ID" value="MFG6416984.1"/>
    <property type="molecule type" value="Genomic_DNA"/>
</dbReference>
<evidence type="ECO:0000313" key="4">
    <source>
        <dbReference type="Proteomes" id="UP001606300"/>
    </source>
</evidence>
<comment type="caution">
    <text evidence="3">The sequence shown here is derived from an EMBL/GenBank/DDBJ whole genome shotgun (WGS) entry which is preliminary data.</text>
</comment>
<feature type="compositionally biased region" description="Low complexity" evidence="1">
    <location>
        <begin position="237"/>
        <end position="254"/>
    </location>
</feature>
<dbReference type="InterPro" id="IPR052353">
    <property type="entry name" value="Benzoxazolinone_Detox_Enz"/>
</dbReference>
<feature type="region of interest" description="Disordered" evidence="1">
    <location>
        <begin position="233"/>
        <end position="254"/>
    </location>
</feature>
<sequence>MGTGAPVIGRLRAVLVGLARPYTRADSRSAIHKHPVHGPVAAGPLGLAGDEQGDPRVHGEPDKAVHCYPWSHYAPWRRELTGPVAGALLQAPGAFGENFSVEAGLDEHDVCIADRWAIGEALFEVSQGRQPCWKLNDRFGVAGMARRVQHSGRTGWYLRVLEPGQVRAGDTVRLVARQHADWPLARLLRVIADRDRDPRTLGAVLALPLPPSWHKLFRARLDSGQIECWQRRMEGDAASTDQAASSSSAGPKNS</sequence>
<dbReference type="PROSITE" id="PS51340">
    <property type="entry name" value="MOSC"/>
    <property type="match status" value="1"/>
</dbReference>
<evidence type="ECO:0000259" key="2">
    <source>
        <dbReference type="PROSITE" id="PS51340"/>
    </source>
</evidence>
<evidence type="ECO:0000256" key="1">
    <source>
        <dbReference type="SAM" id="MobiDB-lite"/>
    </source>
</evidence>
<dbReference type="Gene3D" id="2.40.33.20">
    <property type="entry name" value="PK beta-barrel domain-like"/>
    <property type="match status" value="1"/>
</dbReference>
<dbReference type="InterPro" id="IPR005163">
    <property type="entry name" value="Tri_helical_YiiM-like"/>
</dbReference>
<name>A0ABW7ETZ8_9BURK</name>
<reference evidence="3 4" key="1">
    <citation type="submission" date="2024-09" db="EMBL/GenBank/DDBJ databases">
        <title>Novel species of the genus Pelomonas and Roseateles isolated from streams.</title>
        <authorList>
            <person name="Lu H."/>
        </authorList>
    </citation>
    <scope>NUCLEOTIDE SEQUENCE [LARGE SCALE GENOMIC DNA]</scope>
    <source>
        <strain evidence="3 4">DC23W</strain>
    </source>
</reference>
<dbReference type="PANTHER" id="PTHR30212">
    <property type="entry name" value="PROTEIN YIIM"/>
    <property type="match status" value="1"/>
</dbReference>
<dbReference type="RefSeq" id="WP_394473043.1">
    <property type="nucleotide sequence ID" value="NZ_JBIGHY010000014.1"/>
</dbReference>
<dbReference type="Pfam" id="PF03475">
    <property type="entry name" value="YiiM_3-alpha"/>
    <property type="match status" value="1"/>
</dbReference>
<dbReference type="SUPFAM" id="SSF50800">
    <property type="entry name" value="PK beta-barrel domain-like"/>
    <property type="match status" value="1"/>
</dbReference>
<gene>
    <name evidence="3" type="ORF">ACG02S_24105</name>
</gene>
<organism evidence="3 4">
    <name type="scientific">Pelomonas dachongensis</name>
    <dbReference type="NCBI Taxonomy" id="3299029"/>
    <lineage>
        <taxon>Bacteria</taxon>
        <taxon>Pseudomonadati</taxon>
        <taxon>Pseudomonadota</taxon>
        <taxon>Betaproteobacteria</taxon>
        <taxon>Burkholderiales</taxon>
        <taxon>Sphaerotilaceae</taxon>
        <taxon>Roseateles</taxon>
    </lineage>
</organism>
<protein>
    <submittedName>
        <fullName evidence="3">MOSC domain-containing protein</fullName>
    </submittedName>
</protein>
<evidence type="ECO:0000313" key="3">
    <source>
        <dbReference type="EMBL" id="MFG6416984.1"/>
    </source>
</evidence>
<accession>A0ABW7ETZ8</accession>
<dbReference type="PANTHER" id="PTHR30212:SF2">
    <property type="entry name" value="PROTEIN YIIM"/>
    <property type="match status" value="1"/>
</dbReference>
<dbReference type="Proteomes" id="UP001606300">
    <property type="component" value="Unassembled WGS sequence"/>
</dbReference>
<keyword evidence="4" id="KW-1185">Reference proteome</keyword>
<dbReference type="InterPro" id="IPR005302">
    <property type="entry name" value="MoCF_Sase_C"/>
</dbReference>
<dbReference type="InterPro" id="IPR011037">
    <property type="entry name" value="Pyrv_Knase-like_insert_dom_sf"/>
</dbReference>